<organism evidence="2 3">
    <name type="scientific">Candidatus Desulfobia pelagia</name>
    <dbReference type="NCBI Taxonomy" id="2841692"/>
    <lineage>
        <taxon>Bacteria</taxon>
        <taxon>Pseudomonadati</taxon>
        <taxon>Thermodesulfobacteriota</taxon>
        <taxon>Desulfobulbia</taxon>
        <taxon>Desulfobulbales</taxon>
        <taxon>Desulfobulbaceae</taxon>
        <taxon>Candidatus Desulfobia</taxon>
    </lineage>
</organism>
<protein>
    <recommendedName>
        <fullName evidence="4">Porin</fullName>
    </recommendedName>
</protein>
<dbReference type="EMBL" id="JACNJZ010000173">
    <property type="protein sequence ID" value="MBC8318651.1"/>
    <property type="molecule type" value="Genomic_DNA"/>
</dbReference>
<evidence type="ECO:0008006" key="4">
    <source>
        <dbReference type="Google" id="ProtNLM"/>
    </source>
</evidence>
<evidence type="ECO:0000256" key="1">
    <source>
        <dbReference type="SAM" id="SignalP"/>
    </source>
</evidence>
<proteinExistence type="predicted"/>
<gene>
    <name evidence="2" type="ORF">H8E41_12170</name>
</gene>
<accession>A0A8J6TDF0</accession>
<evidence type="ECO:0000313" key="3">
    <source>
        <dbReference type="Proteomes" id="UP000614424"/>
    </source>
</evidence>
<sequence>MKKLISVAAALGLVAGVATTASAMDFSVSGMYQVEGYYLNNADGAGFHPSDDEAGSMSGWVHTFLMKPEIKVNDKITMKADIRFLKDTDFGSGAGS</sequence>
<feature type="chain" id="PRO_5035316847" description="Porin" evidence="1">
    <location>
        <begin position="24"/>
        <end position="96"/>
    </location>
</feature>
<dbReference type="Proteomes" id="UP000614424">
    <property type="component" value="Unassembled WGS sequence"/>
</dbReference>
<dbReference type="AlphaFoldDB" id="A0A8J6TDF0"/>
<feature type="non-terminal residue" evidence="2">
    <location>
        <position position="96"/>
    </location>
</feature>
<reference evidence="2 3" key="1">
    <citation type="submission" date="2020-08" db="EMBL/GenBank/DDBJ databases">
        <title>Bridging the membrane lipid divide: bacteria of the FCB group superphylum have the potential to synthesize archaeal ether lipids.</title>
        <authorList>
            <person name="Villanueva L."/>
            <person name="Von Meijenfeldt F.A.B."/>
            <person name="Westbye A.B."/>
            <person name="Yadav S."/>
            <person name="Hopmans E.C."/>
            <person name="Dutilh B.E."/>
            <person name="Sinninghe Damste J.S."/>
        </authorList>
    </citation>
    <scope>NUCLEOTIDE SEQUENCE [LARGE SCALE GENOMIC DNA]</scope>
    <source>
        <strain evidence="2">NIOZ-UU47</strain>
    </source>
</reference>
<keyword evidence="1" id="KW-0732">Signal</keyword>
<evidence type="ECO:0000313" key="2">
    <source>
        <dbReference type="EMBL" id="MBC8318651.1"/>
    </source>
</evidence>
<comment type="caution">
    <text evidence="2">The sequence shown here is derived from an EMBL/GenBank/DDBJ whole genome shotgun (WGS) entry which is preliminary data.</text>
</comment>
<name>A0A8J6TDF0_9BACT</name>
<feature type="signal peptide" evidence="1">
    <location>
        <begin position="1"/>
        <end position="23"/>
    </location>
</feature>